<evidence type="ECO:0000313" key="2">
    <source>
        <dbReference type="Proteomes" id="UP000780875"/>
    </source>
</evidence>
<name>A0ABS7U731_9ACTN</name>
<keyword evidence="2" id="KW-1185">Reference proteome</keyword>
<organism evidence="1 2">
    <name type="scientific">Nocardioides mangrovi</name>
    <dbReference type="NCBI Taxonomy" id="2874580"/>
    <lineage>
        <taxon>Bacteria</taxon>
        <taxon>Bacillati</taxon>
        <taxon>Actinomycetota</taxon>
        <taxon>Actinomycetes</taxon>
        <taxon>Propionibacteriales</taxon>
        <taxon>Nocardioidaceae</taxon>
        <taxon>Nocardioides</taxon>
    </lineage>
</organism>
<accession>A0ABS7U731</accession>
<dbReference type="EMBL" id="JAIQZJ010000001">
    <property type="protein sequence ID" value="MBZ5736780.1"/>
    <property type="molecule type" value="Genomic_DNA"/>
</dbReference>
<dbReference type="RefSeq" id="WP_224121152.1">
    <property type="nucleotide sequence ID" value="NZ_JAIQZJ010000001.1"/>
</dbReference>
<gene>
    <name evidence="1" type="ORF">K8U61_01300</name>
</gene>
<evidence type="ECO:0000313" key="1">
    <source>
        <dbReference type="EMBL" id="MBZ5736780.1"/>
    </source>
</evidence>
<comment type="caution">
    <text evidence="1">The sequence shown here is derived from an EMBL/GenBank/DDBJ whole genome shotgun (WGS) entry which is preliminary data.</text>
</comment>
<reference evidence="1 2" key="1">
    <citation type="submission" date="2021-09" db="EMBL/GenBank/DDBJ databases">
        <title>Whole genome sequence of Nocardioides sp. GBK3QG-3.</title>
        <authorList>
            <person name="Tuo L."/>
        </authorList>
    </citation>
    <scope>NUCLEOTIDE SEQUENCE [LARGE SCALE GENOMIC DNA]</scope>
    <source>
        <strain evidence="1 2">GBK3QG-3</strain>
    </source>
</reference>
<protein>
    <submittedName>
        <fullName evidence="1">Uncharacterized protein</fullName>
    </submittedName>
</protein>
<dbReference type="Proteomes" id="UP000780875">
    <property type="component" value="Unassembled WGS sequence"/>
</dbReference>
<sequence>MSFDVHLQGFAAGEASGTGGDLARSTLAPYVVREDGAFLLVRHGDGEADVYLHDDGMMANHLSGRDVWDVVVECARSAGWAIMPIGHPTCVTSADLVADLPEELADGAVVVATGADLLDVVTSG</sequence>
<proteinExistence type="predicted"/>